<name>A0A381N2Y0_9ZZZZ</name>
<evidence type="ECO:0000313" key="3">
    <source>
        <dbReference type="EMBL" id="SUZ48970.1"/>
    </source>
</evidence>
<dbReference type="GO" id="GO:0000270">
    <property type="term" value="P:peptidoglycan metabolic process"/>
    <property type="evidence" value="ECO:0007669"/>
    <property type="project" value="TreeGrafter"/>
</dbReference>
<dbReference type="PROSITE" id="PS51257">
    <property type="entry name" value="PROKAR_LIPOPROTEIN"/>
    <property type="match status" value="1"/>
</dbReference>
<protein>
    <recommendedName>
        <fullName evidence="4">D-alanyl-D-alanine carboxypeptidase/D-alanyl-D-alanine-endopeptidase</fullName>
    </recommendedName>
</protein>
<dbReference type="PANTHER" id="PTHR30023:SF0">
    <property type="entry name" value="PENICILLIN-SENSITIVE CARBOXYPEPTIDASE A"/>
    <property type="match status" value="1"/>
</dbReference>
<evidence type="ECO:0008006" key="4">
    <source>
        <dbReference type="Google" id="ProtNLM"/>
    </source>
</evidence>
<dbReference type="AlphaFoldDB" id="A0A381N2Y0"/>
<accession>A0A381N2Y0</accession>
<dbReference type="Pfam" id="PF02113">
    <property type="entry name" value="Peptidase_S13"/>
    <property type="match status" value="1"/>
</dbReference>
<dbReference type="Gene3D" id="3.40.710.10">
    <property type="entry name" value="DD-peptidase/beta-lactamase superfamily"/>
    <property type="match status" value="1"/>
</dbReference>
<evidence type="ECO:0000256" key="2">
    <source>
        <dbReference type="ARBA" id="ARBA00022801"/>
    </source>
</evidence>
<dbReference type="GO" id="GO:0006508">
    <property type="term" value="P:proteolysis"/>
    <property type="evidence" value="ECO:0007669"/>
    <property type="project" value="InterPro"/>
</dbReference>
<evidence type="ECO:0000256" key="1">
    <source>
        <dbReference type="ARBA" id="ARBA00006096"/>
    </source>
</evidence>
<gene>
    <name evidence="3" type="ORF">METZ01_LOCUS1824</name>
</gene>
<dbReference type="GO" id="GO:0004185">
    <property type="term" value="F:serine-type carboxypeptidase activity"/>
    <property type="evidence" value="ECO:0007669"/>
    <property type="project" value="InterPro"/>
</dbReference>
<proteinExistence type="inferred from homology"/>
<dbReference type="SUPFAM" id="SSF56601">
    <property type="entry name" value="beta-lactamase/transpeptidase-like"/>
    <property type="match status" value="1"/>
</dbReference>
<dbReference type="InterPro" id="IPR000667">
    <property type="entry name" value="Peptidase_S13"/>
</dbReference>
<reference evidence="3" key="1">
    <citation type="submission" date="2018-05" db="EMBL/GenBank/DDBJ databases">
        <authorList>
            <person name="Lanie J.A."/>
            <person name="Ng W.-L."/>
            <person name="Kazmierczak K.M."/>
            <person name="Andrzejewski T.M."/>
            <person name="Davidsen T.M."/>
            <person name="Wayne K.J."/>
            <person name="Tettelin H."/>
            <person name="Glass J.I."/>
            <person name="Rusch D."/>
            <person name="Podicherti R."/>
            <person name="Tsui H.-C.T."/>
            <person name="Winkler M.E."/>
        </authorList>
    </citation>
    <scope>NUCLEOTIDE SEQUENCE</scope>
</reference>
<feature type="non-terminal residue" evidence="3">
    <location>
        <position position="238"/>
    </location>
</feature>
<dbReference type="PRINTS" id="PR00922">
    <property type="entry name" value="DADACBPTASE3"/>
</dbReference>
<comment type="similarity">
    <text evidence="1">Belongs to the peptidase S13 family.</text>
</comment>
<dbReference type="PANTHER" id="PTHR30023">
    <property type="entry name" value="D-ALANYL-D-ALANINE CARBOXYPEPTIDASE"/>
    <property type="match status" value="1"/>
</dbReference>
<dbReference type="InterPro" id="IPR012338">
    <property type="entry name" value="Beta-lactam/transpept-like"/>
</dbReference>
<sequence length="238" mass="26769">MNLKSHIFETFHKICTMRNKRFLILAFLFWMVSCSSHKVLFDNSGSFIFKKNINKLISLSGLDGNMGIKIVSLTTGKTLYSLNSQKLLLPASNNKLYTCAAVLEKLGSDYRFKTSVLQRGNDLVLKGGGDPDLTIDQLDSLARMTAKNINIVDTLFLDGSFLDSLNYGQGWMWDEGAWWYAAPISALSVNDNCIDFYVDPGEVDQPVKVDMVPETEYIHLINKSTTVHDTIDFQKFGI</sequence>
<organism evidence="3">
    <name type="scientific">marine metagenome</name>
    <dbReference type="NCBI Taxonomy" id="408172"/>
    <lineage>
        <taxon>unclassified sequences</taxon>
        <taxon>metagenomes</taxon>
        <taxon>ecological metagenomes</taxon>
    </lineage>
</organism>
<dbReference type="EMBL" id="UINC01000097">
    <property type="protein sequence ID" value="SUZ48970.1"/>
    <property type="molecule type" value="Genomic_DNA"/>
</dbReference>
<keyword evidence="2" id="KW-0378">Hydrolase</keyword>